<dbReference type="Pfam" id="PF07714">
    <property type="entry name" value="PK_Tyr_Ser-Thr"/>
    <property type="match status" value="1"/>
</dbReference>
<organism evidence="3 4">
    <name type="scientific">Funneliformis geosporum</name>
    <dbReference type="NCBI Taxonomy" id="1117311"/>
    <lineage>
        <taxon>Eukaryota</taxon>
        <taxon>Fungi</taxon>
        <taxon>Fungi incertae sedis</taxon>
        <taxon>Mucoromycota</taxon>
        <taxon>Glomeromycotina</taxon>
        <taxon>Glomeromycetes</taxon>
        <taxon>Glomerales</taxon>
        <taxon>Glomeraceae</taxon>
        <taxon>Funneliformis</taxon>
    </lineage>
</organism>
<evidence type="ECO:0000313" key="3">
    <source>
        <dbReference type="EMBL" id="CAI2183811.1"/>
    </source>
</evidence>
<dbReference type="OrthoDB" id="10261027at2759"/>
<sequence>LAADKDSGIDDKNSIKNQVTILKKLQACECILKYFGLTAEDRLKLRLALDIARGLNFLRTVSIVRAENILITIHEAAKIANFKSSRSVSERTRNQKVTLEFVRYCAPEILLNGEKHKYDTKCEVYSFEQVCIKNYREPFSHSSFLPSEYQELSINAVHYDHKFRPQFSKIFTILQDLKKKGCGPPPVPNRLDTSDSNSLKLSDEEVNKL</sequence>
<dbReference type="GO" id="GO:0004674">
    <property type="term" value="F:protein serine/threonine kinase activity"/>
    <property type="evidence" value="ECO:0007669"/>
    <property type="project" value="TreeGrafter"/>
</dbReference>
<keyword evidence="4" id="KW-1185">Reference proteome</keyword>
<proteinExistence type="predicted"/>
<dbReference type="SUPFAM" id="SSF56112">
    <property type="entry name" value="Protein kinase-like (PK-like)"/>
    <property type="match status" value="1"/>
</dbReference>
<evidence type="ECO:0000256" key="1">
    <source>
        <dbReference type="SAM" id="MobiDB-lite"/>
    </source>
</evidence>
<gene>
    <name evidence="3" type="ORF">FWILDA_LOCUS11265</name>
</gene>
<dbReference type="Gene3D" id="1.10.510.10">
    <property type="entry name" value="Transferase(Phosphotransferase) domain 1"/>
    <property type="match status" value="1"/>
</dbReference>
<dbReference type="PANTHER" id="PTHR44329">
    <property type="entry name" value="SERINE/THREONINE-PROTEIN KINASE TNNI3K-RELATED"/>
    <property type="match status" value="1"/>
</dbReference>
<feature type="non-terminal residue" evidence="3">
    <location>
        <position position="209"/>
    </location>
</feature>
<dbReference type="InterPro" id="IPR011009">
    <property type="entry name" value="Kinase-like_dom_sf"/>
</dbReference>
<reference evidence="3" key="1">
    <citation type="submission" date="2022-08" db="EMBL/GenBank/DDBJ databases">
        <authorList>
            <person name="Kallberg Y."/>
            <person name="Tangrot J."/>
            <person name="Rosling A."/>
        </authorList>
    </citation>
    <scope>NUCLEOTIDE SEQUENCE</scope>
    <source>
        <strain evidence="3">Wild A</strain>
    </source>
</reference>
<dbReference type="InterPro" id="IPR001245">
    <property type="entry name" value="Ser-Thr/Tyr_kinase_cat_dom"/>
</dbReference>
<dbReference type="AlphaFoldDB" id="A0A9W4SW57"/>
<name>A0A9W4SW57_9GLOM</name>
<feature type="region of interest" description="Disordered" evidence="1">
    <location>
        <begin position="182"/>
        <end position="209"/>
    </location>
</feature>
<evidence type="ECO:0000313" key="4">
    <source>
        <dbReference type="Proteomes" id="UP001153678"/>
    </source>
</evidence>
<accession>A0A9W4SW57</accession>
<evidence type="ECO:0000259" key="2">
    <source>
        <dbReference type="Pfam" id="PF07714"/>
    </source>
</evidence>
<comment type="caution">
    <text evidence="3">The sequence shown here is derived from an EMBL/GenBank/DDBJ whole genome shotgun (WGS) entry which is preliminary data.</text>
</comment>
<feature type="domain" description="Serine-threonine/tyrosine-protein kinase catalytic" evidence="2">
    <location>
        <begin position="43"/>
        <end position="128"/>
    </location>
</feature>
<protein>
    <submittedName>
        <fullName evidence="3">9145_t:CDS:1</fullName>
    </submittedName>
</protein>
<dbReference type="InterPro" id="IPR051681">
    <property type="entry name" value="Ser/Thr_Kinases-Pseudokinases"/>
</dbReference>
<dbReference type="Proteomes" id="UP001153678">
    <property type="component" value="Unassembled WGS sequence"/>
</dbReference>
<dbReference type="PANTHER" id="PTHR44329:SF214">
    <property type="entry name" value="PROTEIN KINASE DOMAIN-CONTAINING PROTEIN"/>
    <property type="match status" value="1"/>
</dbReference>
<dbReference type="EMBL" id="CAMKVN010003137">
    <property type="protein sequence ID" value="CAI2183811.1"/>
    <property type="molecule type" value="Genomic_DNA"/>
</dbReference>